<evidence type="ECO:0000256" key="1">
    <source>
        <dbReference type="SAM" id="Phobius"/>
    </source>
</evidence>
<comment type="caution">
    <text evidence="2">The sequence shown here is derived from an EMBL/GenBank/DDBJ whole genome shotgun (WGS) entry which is preliminary data.</text>
</comment>
<proteinExistence type="predicted"/>
<accession>A0ABP9ELD8</accession>
<sequence>MHHSDKFKQFISEIEYATEAAQDQQELIEVIHRIGDYDGVLRFEDRTIRWVVAALLGLYLPLISYGVLLGANTLWWCTFIGLGLTAASLSYLAHSRNAWISRLSDRIFYKDALLNDTLLPIAVDGQIKAHALAARFDEFKQRDQGQIAAWYKGRFDGEHCGFDYSLFQLRYLSAQKLDAASGEEDDTFAASECYRSGFILQFDQPNGRAISIHSRDEDHFGVVGYQTDDPLFNARYQIVADEDEDAKTLLCSKVIELFNDLYEQLENPHIELNTKGELCLSFDDNGLIPSQRRFGVDTPQAFAEEIASHLAMPKLTYSLDQLQALIELINERNRAPTNSEAAERPQDAAQCLKAMAGIQH</sequence>
<keyword evidence="1" id="KW-0472">Membrane</keyword>
<organism evidence="2 3">
    <name type="scientific">Ferrimonas pelagia</name>
    <dbReference type="NCBI Taxonomy" id="1177826"/>
    <lineage>
        <taxon>Bacteria</taxon>
        <taxon>Pseudomonadati</taxon>
        <taxon>Pseudomonadota</taxon>
        <taxon>Gammaproteobacteria</taxon>
        <taxon>Alteromonadales</taxon>
        <taxon>Ferrimonadaceae</taxon>
        <taxon>Ferrimonas</taxon>
    </lineage>
</organism>
<name>A0ABP9ELD8_9GAMM</name>
<feature type="transmembrane region" description="Helical" evidence="1">
    <location>
        <begin position="73"/>
        <end position="93"/>
    </location>
</feature>
<evidence type="ECO:0008006" key="4">
    <source>
        <dbReference type="Google" id="ProtNLM"/>
    </source>
</evidence>
<feature type="transmembrane region" description="Helical" evidence="1">
    <location>
        <begin position="50"/>
        <end position="67"/>
    </location>
</feature>
<keyword evidence="1" id="KW-0812">Transmembrane</keyword>
<protein>
    <recommendedName>
        <fullName evidence="4">DUF3137 domain-containing protein</fullName>
    </recommendedName>
</protein>
<reference evidence="3" key="1">
    <citation type="journal article" date="2019" name="Int. J. Syst. Evol. Microbiol.">
        <title>The Global Catalogue of Microorganisms (GCM) 10K type strain sequencing project: providing services to taxonomists for standard genome sequencing and annotation.</title>
        <authorList>
            <consortium name="The Broad Institute Genomics Platform"/>
            <consortium name="The Broad Institute Genome Sequencing Center for Infectious Disease"/>
            <person name="Wu L."/>
            <person name="Ma J."/>
        </authorList>
    </citation>
    <scope>NUCLEOTIDE SEQUENCE [LARGE SCALE GENOMIC DNA]</scope>
    <source>
        <strain evidence="3">JCM 18401</strain>
    </source>
</reference>
<dbReference type="EMBL" id="BAABJZ010000018">
    <property type="protein sequence ID" value="GAA4880897.1"/>
    <property type="molecule type" value="Genomic_DNA"/>
</dbReference>
<gene>
    <name evidence="2" type="ORF">GCM10023333_13880</name>
</gene>
<evidence type="ECO:0000313" key="2">
    <source>
        <dbReference type="EMBL" id="GAA4880897.1"/>
    </source>
</evidence>
<keyword evidence="1" id="KW-1133">Transmembrane helix</keyword>
<evidence type="ECO:0000313" key="3">
    <source>
        <dbReference type="Proteomes" id="UP001499988"/>
    </source>
</evidence>
<dbReference type="Proteomes" id="UP001499988">
    <property type="component" value="Unassembled WGS sequence"/>
</dbReference>
<keyword evidence="3" id="KW-1185">Reference proteome</keyword>
<dbReference type="RefSeq" id="WP_345334624.1">
    <property type="nucleotide sequence ID" value="NZ_BAABJZ010000018.1"/>
</dbReference>